<dbReference type="PANTHER" id="PTHR43140:SF1">
    <property type="entry name" value="TYPE I RESTRICTION ENZYME ECOKI SPECIFICITY SUBUNIT"/>
    <property type="match status" value="1"/>
</dbReference>
<organism evidence="3 4">
    <name type="scientific">Jhaorihella thermophila</name>
    <dbReference type="NCBI Taxonomy" id="488547"/>
    <lineage>
        <taxon>Bacteria</taxon>
        <taxon>Pseudomonadati</taxon>
        <taxon>Pseudomonadota</taxon>
        <taxon>Alphaproteobacteria</taxon>
        <taxon>Rhodobacterales</taxon>
        <taxon>Paracoccaceae</taxon>
        <taxon>Jhaorihella</taxon>
    </lineage>
</organism>
<dbReference type="Proteomes" id="UP000236742">
    <property type="component" value="Unassembled WGS sequence"/>
</dbReference>
<dbReference type="GO" id="GO:0009307">
    <property type="term" value="P:DNA restriction-modification system"/>
    <property type="evidence" value="ECO:0007669"/>
    <property type="project" value="UniProtKB-KW"/>
</dbReference>
<keyword evidence="2" id="KW-0238">DNA-binding</keyword>
<evidence type="ECO:0000313" key="4">
    <source>
        <dbReference type="Proteomes" id="UP000236742"/>
    </source>
</evidence>
<dbReference type="SUPFAM" id="SSF116734">
    <property type="entry name" value="DNA methylase specificity domain"/>
    <property type="match status" value="1"/>
</dbReference>
<gene>
    <name evidence="3" type="ORF">SAMN05421751_1482</name>
</gene>
<evidence type="ECO:0000313" key="3">
    <source>
        <dbReference type="EMBL" id="SEG36720.1"/>
    </source>
</evidence>
<accession>A0A1H5ZKS8</accession>
<dbReference type="RefSeq" id="WP_146064272.1">
    <property type="nucleotide sequence ID" value="NZ_FNVD01000048.1"/>
</dbReference>
<name>A0A1H5ZKS8_9RHOB</name>
<evidence type="ECO:0000256" key="2">
    <source>
        <dbReference type="ARBA" id="ARBA00023125"/>
    </source>
</evidence>
<dbReference type="Gene3D" id="3.90.220.20">
    <property type="entry name" value="DNA methylase specificity domains"/>
    <property type="match status" value="2"/>
</dbReference>
<dbReference type="AlphaFoldDB" id="A0A1H5ZKS8"/>
<dbReference type="InterPro" id="IPR051212">
    <property type="entry name" value="Type-I_RE_S_subunit"/>
</dbReference>
<keyword evidence="1" id="KW-0680">Restriction system</keyword>
<evidence type="ECO:0000256" key="1">
    <source>
        <dbReference type="ARBA" id="ARBA00022747"/>
    </source>
</evidence>
<protein>
    <submittedName>
        <fullName evidence="3">Type I restriction enzyme, S subunit</fullName>
    </submittedName>
</protein>
<proteinExistence type="predicted"/>
<sequence>MTKVRDETVTVKLGELGVLHCGQSPSSAEVNEDGNGELYVTGPEQYRDGKLVHKKWTTNPKRIAPDGCIFITVKGSVGTIFRGHRAAIGRDIYAFEPFPEVDPNYVYFAILESIASIKRGAKGDIPGISKPDIVDHEILFLGPQGQAKLVAKIEALFSRLEEGVAALRGAKARLKLYRQSLLKAAFEGRLTETWRRQNPHLIEPPETLLSRIRTEREAAHKQALADWQEAVRDWECSGRLGPKPRKPAASNDFDTITQDEREPVPPIPKEWLLVRLGEVSMKWSRFFGQLGSVSKVYPG</sequence>
<dbReference type="InterPro" id="IPR044946">
    <property type="entry name" value="Restrct_endonuc_typeI_TRD_sf"/>
</dbReference>
<dbReference type="EMBL" id="FNVD01000048">
    <property type="protein sequence ID" value="SEG36720.1"/>
    <property type="molecule type" value="Genomic_DNA"/>
</dbReference>
<reference evidence="3 4" key="1">
    <citation type="submission" date="2016-10" db="EMBL/GenBank/DDBJ databases">
        <authorList>
            <person name="de Groot N.N."/>
        </authorList>
    </citation>
    <scope>NUCLEOTIDE SEQUENCE [LARGE SCALE GENOMIC DNA]</scope>
    <source>
        <strain evidence="3 4">DSM 23413</strain>
    </source>
</reference>
<dbReference type="GO" id="GO:0003677">
    <property type="term" value="F:DNA binding"/>
    <property type="evidence" value="ECO:0007669"/>
    <property type="project" value="UniProtKB-KW"/>
</dbReference>
<keyword evidence="4" id="KW-1185">Reference proteome</keyword>
<dbReference type="PANTHER" id="PTHR43140">
    <property type="entry name" value="TYPE-1 RESTRICTION ENZYME ECOKI SPECIFICITY PROTEIN"/>
    <property type="match status" value="1"/>
</dbReference>
<dbReference type="OrthoDB" id="164285at2"/>